<evidence type="ECO:0000256" key="5">
    <source>
        <dbReference type="SAM" id="MobiDB-lite"/>
    </source>
</evidence>
<organism evidence="8 9">
    <name type="scientific">Steccherinum ochraceum</name>
    <dbReference type="NCBI Taxonomy" id="92696"/>
    <lineage>
        <taxon>Eukaryota</taxon>
        <taxon>Fungi</taxon>
        <taxon>Dikarya</taxon>
        <taxon>Basidiomycota</taxon>
        <taxon>Agaricomycotina</taxon>
        <taxon>Agaricomycetes</taxon>
        <taxon>Polyporales</taxon>
        <taxon>Steccherinaceae</taxon>
        <taxon>Steccherinum</taxon>
    </lineage>
</organism>
<reference evidence="8 9" key="1">
    <citation type="submission" date="2018-11" db="EMBL/GenBank/DDBJ databases">
        <title>Genome assembly of Steccherinum ochraceum LE-BIN_3174, the white-rot fungus of the Steccherinaceae family (The Residual Polyporoid clade, Polyporales, Basidiomycota).</title>
        <authorList>
            <person name="Fedorova T.V."/>
            <person name="Glazunova O.A."/>
            <person name="Landesman E.O."/>
            <person name="Moiseenko K.V."/>
            <person name="Psurtseva N.V."/>
            <person name="Savinova O.S."/>
            <person name="Shakhova N.V."/>
            <person name="Tyazhelova T.V."/>
            <person name="Vasina D.V."/>
        </authorList>
    </citation>
    <scope>NUCLEOTIDE SEQUENCE [LARGE SCALE GENOMIC DNA]</scope>
    <source>
        <strain evidence="8 9">LE-BIN_3174</strain>
    </source>
</reference>
<evidence type="ECO:0000256" key="3">
    <source>
        <dbReference type="ARBA" id="ARBA00022833"/>
    </source>
</evidence>
<evidence type="ECO:0000313" key="8">
    <source>
        <dbReference type="EMBL" id="TCD67544.1"/>
    </source>
</evidence>
<gene>
    <name evidence="8" type="ORF">EIP91_012298</name>
</gene>
<feature type="compositionally biased region" description="Low complexity" evidence="5">
    <location>
        <begin position="327"/>
        <end position="358"/>
    </location>
</feature>
<dbReference type="Gene3D" id="3.30.160.60">
    <property type="entry name" value="Classic Zinc Finger"/>
    <property type="match status" value="1"/>
</dbReference>
<name>A0A4R0RX69_9APHY</name>
<evidence type="ECO:0000256" key="2">
    <source>
        <dbReference type="ARBA" id="ARBA00022771"/>
    </source>
</evidence>
<dbReference type="PANTHER" id="PTHR47251">
    <property type="entry name" value="FINGER DOMAIN PROTEIN, PUTATIVE (AFU_ORTHOLOGUE AFUA_3G04180)-RELATED"/>
    <property type="match status" value="1"/>
</dbReference>
<keyword evidence="2 4" id="KW-0863">Zinc-finger</keyword>
<accession>A0A4R0RX69</accession>
<evidence type="ECO:0000256" key="4">
    <source>
        <dbReference type="PROSITE-ProRule" id="PRU00042"/>
    </source>
</evidence>
<evidence type="ECO:0000313" key="9">
    <source>
        <dbReference type="Proteomes" id="UP000292702"/>
    </source>
</evidence>
<feature type="domain" description="G-patch" evidence="7">
    <location>
        <begin position="26"/>
        <end position="72"/>
    </location>
</feature>
<dbReference type="SMART" id="SM00451">
    <property type="entry name" value="ZnF_U1"/>
    <property type="match status" value="1"/>
</dbReference>
<dbReference type="OrthoDB" id="4822at2759"/>
<dbReference type="InterPro" id="IPR036236">
    <property type="entry name" value="Znf_C2H2_sf"/>
</dbReference>
<dbReference type="GO" id="GO:0008270">
    <property type="term" value="F:zinc ion binding"/>
    <property type="evidence" value="ECO:0007669"/>
    <property type="project" value="UniProtKB-KW"/>
</dbReference>
<feature type="compositionally biased region" description="Basic and acidic residues" evidence="5">
    <location>
        <begin position="216"/>
        <end position="226"/>
    </location>
</feature>
<protein>
    <recommendedName>
        <fullName evidence="10">G-patch domain-containing protein</fullName>
    </recommendedName>
</protein>
<feature type="compositionally biased region" description="Polar residues" evidence="5">
    <location>
        <begin position="279"/>
        <end position="291"/>
    </location>
</feature>
<dbReference type="EMBL" id="RWJN01000094">
    <property type="protein sequence ID" value="TCD67544.1"/>
    <property type="molecule type" value="Genomic_DNA"/>
</dbReference>
<evidence type="ECO:0000259" key="6">
    <source>
        <dbReference type="PROSITE" id="PS50157"/>
    </source>
</evidence>
<feature type="compositionally biased region" description="Basic and acidic residues" evidence="5">
    <location>
        <begin position="167"/>
        <end position="188"/>
    </location>
</feature>
<keyword evidence="1" id="KW-0479">Metal-binding</keyword>
<dbReference type="GO" id="GO:0003676">
    <property type="term" value="F:nucleic acid binding"/>
    <property type="evidence" value="ECO:0007669"/>
    <property type="project" value="InterPro"/>
</dbReference>
<dbReference type="InterPro" id="IPR000467">
    <property type="entry name" value="G_patch_dom"/>
</dbReference>
<dbReference type="Pfam" id="PF01585">
    <property type="entry name" value="G-patch"/>
    <property type="match status" value="1"/>
</dbReference>
<feature type="compositionally biased region" description="Low complexity" evidence="5">
    <location>
        <begin position="241"/>
        <end position="255"/>
    </location>
</feature>
<feature type="domain" description="C2H2-type" evidence="6">
    <location>
        <begin position="124"/>
        <end position="153"/>
    </location>
</feature>
<sequence length="411" mass="44948">MDIDKYDEYHRGVERDVVTVETKIKSTNKGFAMLAKLGWVEGQPLGLSGDGRVDPVPFYVKNDLTGLGKSNQDVRMIETTVSQRRELDSERQTKETEEQRREREDKIAKRAAVQDEVSAALRPFYCELCDKQFKNVAQYDEHTNSYAHHHKARFRDLQQTQRASSSSKEEVDKRKEKERKREEKELRKQAKAAGIKLPKPPASLKLAEDESVLPISDDREQQRPLNEDTVVASAPTTSQLTEAPPSSATATPNPSGWASLGSTSDIPPRVPPQDDRHPSSSNVGPVPNNASMAAPAFRTGGWSSLETTTPGPPPPSMMTQPPPPFSASPSSVAAPTPTGFRSVPSGPSVPPHVSSSSSNPPPRQDVAPIAAATSPSIPPAPKQKPKKVAERQESSRSGWQQFRAGGSSRRK</sequence>
<dbReference type="STRING" id="92696.A0A4R0RX69"/>
<feature type="compositionally biased region" description="Basic and acidic residues" evidence="5">
    <location>
        <begin position="83"/>
        <end position="107"/>
    </location>
</feature>
<dbReference type="PROSITE" id="PS50174">
    <property type="entry name" value="G_PATCH"/>
    <property type="match status" value="1"/>
</dbReference>
<evidence type="ECO:0000256" key="1">
    <source>
        <dbReference type="ARBA" id="ARBA00022723"/>
    </source>
</evidence>
<evidence type="ECO:0008006" key="10">
    <source>
        <dbReference type="Google" id="ProtNLM"/>
    </source>
</evidence>
<dbReference type="Proteomes" id="UP000292702">
    <property type="component" value="Unassembled WGS sequence"/>
</dbReference>
<dbReference type="InterPro" id="IPR013087">
    <property type="entry name" value="Znf_C2H2_type"/>
</dbReference>
<comment type="caution">
    <text evidence="8">The sequence shown here is derived from an EMBL/GenBank/DDBJ whole genome shotgun (WGS) entry which is preliminary data.</text>
</comment>
<feature type="region of interest" description="Disordered" evidence="5">
    <location>
        <begin position="155"/>
        <end position="411"/>
    </location>
</feature>
<feature type="region of interest" description="Disordered" evidence="5">
    <location>
        <begin position="81"/>
        <end position="107"/>
    </location>
</feature>
<dbReference type="AlphaFoldDB" id="A0A4R0RX69"/>
<evidence type="ECO:0000259" key="7">
    <source>
        <dbReference type="PROSITE" id="PS50174"/>
    </source>
</evidence>
<keyword evidence="9" id="KW-1185">Reference proteome</keyword>
<dbReference type="PROSITE" id="PS50157">
    <property type="entry name" value="ZINC_FINGER_C2H2_2"/>
    <property type="match status" value="1"/>
</dbReference>
<keyword evidence="3" id="KW-0862">Zinc</keyword>
<feature type="compositionally biased region" description="Pro residues" evidence="5">
    <location>
        <begin position="310"/>
        <end position="326"/>
    </location>
</feature>
<dbReference type="PROSITE" id="PS00028">
    <property type="entry name" value="ZINC_FINGER_C2H2_1"/>
    <property type="match status" value="1"/>
</dbReference>
<dbReference type="Pfam" id="PF12171">
    <property type="entry name" value="zf-C2H2_jaz"/>
    <property type="match status" value="1"/>
</dbReference>
<dbReference type="InterPro" id="IPR003604">
    <property type="entry name" value="Matrin/U1-like-C_Znf_C2H2"/>
</dbReference>
<dbReference type="SMART" id="SM00443">
    <property type="entry name" value="G_patch"/>
    <property type="match status" value="1"/>
</dbReference>
<proteinExistence type="predicted"/>
<dbReference type="SUPFAM" id="SSF57667">
    <property type="entry name" value="beta-beta-alpha zinc fingers"/>
    <property type="match status" value="1"/>
</dbReference>
<dbReference type="PANTHER" id="PTHR47251:SF1">
    <property type="entry name" value="FINGER DOMAIN PROTEIN, PUTATIVE (AFU_ORTHOLOGUE AFUA_3G04180)-RELATED"/>
    <property type="match status" value="1"/>
</dbReference>
<dbReference type="InterPro" id="IPR022755">
    <property type="entry name" value="Znf_C2H2_jaz"/>
</dbReference>